<sequence>METVSTAKLEYNVTLFSESKEIDSSAETTLPEYLPDIHRVVRVDARPTTTGTTSEEGMGGVDGWVDCVIMYLPREGSLQSHFCRVPFSFKENDSRITAKTRMSATVTMSNVTCRPVSERKISVTCKVKAVLQAEESKSAEVLKPSETDRRNAEFLETAVGAARFVGRSVKDFTIEEMLELPSGSPHIERMLRCDISLATSEYKVVTNRVVIKGEAYIICLYLSDVESDRVEQYMTTIPFNEVVDVEGAREGDMAAISYSILDIVYGVMADASGEDRRLSLRIDAQTTVSVYTRANFPIIRDAYSTTRSVKTVSTALNTEVFQEYKCAAKVADTVSLGEKTSDIFAVEAYADVKGTAIEGGMPIFKGDLQISFLTKDEEGGLQAIDRCIKFASKCAPLEEGADKGVIFSGSCTIDDFDWRVSVSGEISITAAVSCCGIGRIKMPVTTLSGMELGEKTEAKKSQAAITLYYPTMGETLWDVGKRYLVATGAISAANQIENGEIAAFSPLIIPR</sequence>
<name>A0A644YML3_9ZZZZ</name>
<accession>A0A644YML3</accession>
<dbReference type="InterPro" id="IPR024300">
    <property type="entry name" value="SipL_SPOCS_dom"/>
</dbReference>
<gene>
    <name evidence="2" type="ORF">SDC9_74246</name>
</gene>
<reference evidence="2" key="1">
    <citation type="submission" date="2019-08" db="EMBL/GenBank/DDBJ databases">
        <authorList>
            <person name="Kucharzyk K."/>
            <person name="Murdoch R.W."/>
            <person name="Higgins S."/>
            <person name="Loffler F."/>
        </authorList>
    </citation>
    <scope>NUCLEOTIDE SEQUENCE</scope>
</reference>
<dbReference type="EMBL" id="VSSQ01005073">
    <property type="protein sequence ID" value="MPM27733.1"/>
    <property type="molecule type" value="Genomic_DNA"/>
</dbReference>
<organism evidence="2">
    <name type="scientific">bioreactor metagenome</name>
    <dbReference type="NCBI Taxonomy" id="1076179"/>
    <lineage>
        <taxon>unclassified sequences</taxon>
        <taxon>metagenomes</taxon>
        <taxon>ecological metagenomes</taxon>
    </lineage>
</organism>
<comment type="caution">
    <text evidence="2">The sequence shown here is derived from an EMBL/GenBank/DDBJ whole genome shotgun (WGS) entry which is preliminary data.</text>
</comment>
<dbReference type="Pfam" id="PF12673">
    <property type="entry name" value="SipL"/>
    <property type="match status" value="1"/>
</dbReference>
<proteinExistence type="predicted"/>
<feature type="domain" description="SipL SPOCS" evidence="1">
    <location>
        <begin position="187"/>
        <end position="266"/>
    </location>
</feature>
<evidence type="ECO:0000313" key="2">
    <source>
        <dbReference type="EMBL" id="MPM27733.1"/>
    </source>
</evidence>
<protein>
    <recommendedName>
        <fullName evidence="1">SipL SPOCS domain-containing protein</fullName>
    </recommendedName>
</protein>
<dbReference type="AlphaFoldDB" id="A0A644YML3"/>
<evidence type="ECO:0000259" key="1">
    <source>
        <dbReference type="Pfam" id="PF12673"/>
    </source>
</evidence>